<dbReference type="EMBL" id="AZHB01000021">
    <property type="protein sequence ID" value="OAA56877.1"/>
    <property type="molecule type" value="Genomic_DNA"/>
</dbReference>
<accession>A0A167PP45</accession>
<reference evidence="2 3" key="1">
    <citation type="journal article" date="2016" name="Genome Biol. Evol.">
        <title>Divergent and convergent evolution of fungal pathogenicity.</title>
        <authorList>
            <person name="Shang Y."/>
            <person name="Xiao G."/>
            <person name="Zheng P."/>
            <person name="Cen K."/>
            <person name="Zhan S."/>
            <person name="Wang C."/>
        </authorList>
    </citation>
    <scope>NUCLEOTIDE SEQUENCE [LARGE SCALE GENOMIC DNA]</scope>
    <source>
        <strain evidence="2 3">ARSEF 2679</strain>
    </source>
</reference>
<dbReference type="Pfam" id="PF13649">
    <property type="entry name" value="Methyltransf_25"/>
    <property type="match status" value="1"/>
</dbReference>
<keyword evidence="2" id="KW-0489">Methyltransferase</keyword>
<dbReference type="InterPro" id="IPR029063">
    <property type="entry name" value="SAM-dependent_MTases_sf"/>
</dbReference>
<dbReference type="SUPFAM" id="SSF53335">
    <property type="entry name" value="S-adenosyl-L-methionine-dependent methyltransferases"/>
    <property type="match status" value="1"/>
</dbReference>
<dbReference type="OrthoDB" id="3436015at2759"/>
<evidence type="ECO:0000313" key="2">
    <source>
        <dbReference type="EMBL" id="OAA56877.1"/>
    </source>
</evidence>
<feature type="domain" description="Methyltransferase" evidence="1">
    <location>
        <begin position="49"/>
        <end position="151"/>
    </location>
</feature>
<evidence type="ECO:0000259" key="1">
    <source>
        <dbReference type="Pfam" id="PF13649"/>
    </source>
</evidence>
<dbReference type="STRING" id="1081104.A0A167PP45"/>
<sequence>MSTVTDDVATLYAKIADSEGTRLAVHPMERELTLRTILARLPSPSGAVIADIGGGPGRIAFALADAGHLVDLVDLTPTLISMAQREQDHRRGTSPAAPLLRSIAVGNALHPPSPEAEGAYDAVLLLGPLYHLLEESERRDAVSHALRRVRPRSGLVFCAFVSVAAHLRDVAVRDPGKLLRGGDFYHKYLRTGRYESFKEALGVTAQGYHTCAADARAFLQSHFAGEAELVEMRSTEGILGGGLDAKLEEAGPEVVQAWADLMYQEYSTKEEFLGCADHLIAILRRK</sequence>
<dbReference type="RefSeq" id="XP_018701908.1">
    <property type="nucleotide sequence ID" value="XM_018850996.1"/>
</dbReference>
<evidence type="ECO:0000313" key="3">
    <source>
        <dbReference type="Proteomes" id="UP000076744"/>
    </source>
</evidence>
<dbReference type="GO" id="GO:0008168">
    <property type="term" value="F:methyltransferase activity"/>
    <property type="evidence" value="ECO:0007669"/>
    <property type="project" value="UniProtKB-KW"/>
</dbReference>
<protein>
    <submittedName>
        <fullName evidence="2">Methyltransferase type 11</fullName>
    </submittedName>
</protein>
<dbReference type="Proteomes" id="UP000076744">
    <property type="component" value="Unassembled WGS sequence"/>
</dbReference>
<comment type="caution">
    <text evidence="2">The sequence shown here is derived from an EMBL/GenBank/DDBJ whole genome shotgun (WGS) entry which is preliminary data.</text>
</comment>
<proteinExistence type="predicted"/>
<dbReference type="Gene3D" id="3.40.50.150">
    <property type="entry name" value="Vaccinia Virus protein VP39"/>
    <property type="match status" value="1"/>
</dbReference>
<keyword evidence="2" id="KW-0808">Transferase</keyword>
<keyword evidence="3" id="KW-1185">Reference proteome</keyword>
<dbReference type="CDD" id="cd02440">
    <property type="entry name" value="AdoMet_MTases"/>
    <property type="match status" value="1"/>
</dbReference>
<name>A0A167PP45_CORFA</name>
<gene>
    <name evidence="2" type="ORF">ISF_07393</name>
</gene>
<dbReference type="GO" id="GO:0032259">
    <property type="term" value="P:methylation"/>
    <property type="evidence" value="ECO:0007669"/>
    <property type="project" value="UniProtKB-KW"/>
</dbReference>
<dbReference type="GeneID" id="30023685"/>
<organism evidence="2 3">
    <name type="scientific">Cordyceps fumosorosea (strain ARSEF 2679)</name>
    <name type="common">Isaria fumosorosea</name>
    <dbReference type="NCBI Taxonomy" id="1081104"/>
    <lineage>
        <taxon>Eukaryota</taxon>
        <taxon>Fungi</taxon>
        <taxon>Dikarya</taxon>
        <taxon>Ascomycota</taxon>
        <taxon>Pezizomycotina</taxon>
        <taxon>Sordariomycetes</taxon>
        <taxon>Hypocreomycetidae</taxon>
        <taxon>Hypocreales</taxon>
        <taxon>Cordycipitaceae</taxon>
        <taxon>Cordyceps</taxon>
    </lineage>
</organism>
<dbReference type="AlphaFoldDB" id="A0A167PP45"/>
<dbReference type="InterPro" id="IPR041698">
    <property type="entry name" value="Methyltransf_25"/>
</dbReference>